<feature type="coiled-coil region" evidence="12">
    <location>
        <begin position="470"/>
        <end position="507"/>
    </location>
</feature>
<dbReference type="Gene3D" id="6.10.340.10">
    <property type="match status" value="1"/>
</dbReference>
<dbReference type="PROSITE" id="PS50885">
    <property type="entry name" value="HAMP"/>
    <property type="match status" value="1"/>
</dbReference>
<dbReference type="Gene3D" id="1.20.120.30">
    <property type="entry name" value="Aspartate receptor, ligand-binding domain"/>
    <property type="match status" value="1"/>
</dbReference>
<dbReference type="SUPFAM" id="SSF58104">
    <property type="entry name" value="Methyl-accepting chemotaxis protein (MCP) signaling domain"/>
    <property type="match status" value="1"/>
</dbReference>
<reference evidence="16 17" key="1">
    <citation type="submission" date="2018-01" db="EMBL/GenBank/DDBJ databases">
        <title>Complete and assembled Genome of Pantoea calida DSM22759T.</title>
        <authorList>
            <person name="Stevens M.J.A."/>
            <person name="Zurfluh K."/>
            <person name="Stephan R."/>
        </authorList>
    </citation>
    <scope>NUCLEOTIDE SEQUENCE [LARGE SCALE GENOMIC DNA]</scope>
    <source>
        <strain evidence="16 17">DSM 22759</strain>
    </source>
</reference>
<protein>
    <submittedName>
        <fullName evidence="16">HAMP domain-containing protein</fullName>
    </submittedName>
</protein>
<keyword evidence="12" id="KW-0175">Coiled coil</keyword>
<organism evidence="16 17">
    <name type="scientific">Mixta calida</name>
    <dbReference type="NCBI Taxonomy" id="665913"/>
    <lineage>
        <taxon>Bacteria</taxon>
        <taxon>Pseudomonadati</taxon>
        <taxon>Pseudomonadota</taxon>
        <taxon>Gammaproteobacteria</taxon>
        <taxon>Enterobacterales</taxon>
        <taxon>Erwiniaceae</taxon>
        <taxon>Mixta</taxon>
    </lineage>
</organism>
<evidence type="ECO:0000256" key="9">
    <source>
        <dbReference type="ARBA" id="ARBA00023224"/>
    </source>
</evidence>
<dbReference type="EMBL" id="CP026378">
    <property type="protein sequence ID" value="AUY25777.1"/>
    <property type="molecule type" value="Genomic_DNA"/>
</dbReference>
<keyword evidence="5" id="KW-0997">Cell inner membrane</keyword>
<dbReference type="SMART" id="SM00283">
    <property type="entry name" value="MA"/>
    <property type="match status" value="1"/>
</dbReference>
<dbReference type="Pfam" id="PF00015">
    <property type="entry name" value="MCPsignal"/>
    <property type="match status" value="1"/>
</dbReference>
<dbReference type="RefSeq" id="WP_081981765.1">
    <property type="nucleotide sequence ID" value="NZ_CAXOMJ010000026.1"/>
</dbReference>
<dbReference type="PANTHER" id="PTHR43531:SF14">
    <property type="entry name" value="METHYL-ACCEPTING CHEMOTAXIS PROTEIN I-RELATED"/>
    <property type="match status" value="1"/>
</dbReference>
<feature type="domain" description="Methyl-accepting transducer" evidence="14">
    <location>
        <begin position="287"/>
        <end position="516"/>
    </location>
</feature>
<accession>A0ABN5HFK3</accession>
<dbReference type="CDD" id="cd19407">
    <property type="entry name" value="Tar_Tsr_sensor"/>
    <property type="match status" value="1"/>
</dbReference>
<comment type="similarity">
    <text evidence="10">Belongs to the methyl-accepting chemotaxis (MCP) protein family.</text>
</comment>
<dbReference type="Gene3D" id="1.10.287.950">
    <property type="entry name" value="Methyl-accepting chemotaxis protein"/>
    <property type="match status" value="1"/>
</dbReference>
<evidence type="ECO:0000256" key="8">
    <source>
        <dbReference type="ARBA" id="ARBA00023136"/>
    </source>
</evidence>
<evidence type="ECO:0000313" key="17">
    <source>
        <dbReference type="Proteomes" id="UP000237673"/>
    </source>
</evidence>
<comment type="subcellular location">
    <subcellularLocation>
        <location evidence="1">Cell inner membrane</location>
        <topology evidence="1">Multi-pass membrane protein</topology>
    </subcellularLocation>
</comment>
<dbReference type="InterPro" id="IPR035440">
    <property type="entry name" value="4HB_MCP_dom_sf"/>
</dbReference>
<keyword evidence="8 13" id="KW-0472">Membrane</keyword>
<keyword evidence="6 13" id="KW-0812">Transmembrane</keyword>
<dbReference type="PANTHER" id="PTHR43531">
    <property type="entry name" value="PROTEIN ICFG"/>
    <property type="match status" value="1"/>
</dbReference>
<sequence length="531" mass="58400">MSLLSVLPLRLSRLARRPAFRLPAFLFSLSGGFWTFLALFCLLQCASVLMITLSVNHSHATVETARQLHTRQALLENARVALLTASDNSHRAGIWFMQDKETGSVDSWKPLAASAATALAEAQSLFSRYGAPKESALSQSFNQLTEGLQEQLKSLNDNTIDGFFMVPMEAFQQQFSEAWRATLTEADRQAGVTNDATLHSLTESRNLLLFFSLLLLAMLATAGWLLLRGVLRPLNQAASELKHIAIGNLNQPLAQRGRQSHEMAQLWQAMTQMQQGLQHIVREINAIADAVMQSAEGMVRQSDTLNHSNQQQSSAFAHISARLSRMAEEVENSSRFTHHATQQVQHTDSLTQRCGEMVSQVDTHMQDIVLASGEIAGIVNLLEGLSLQTRMLALNAAIESAHAGVYGRGFSVVAKEIGLLSNQSSHSTREIDRRIQHTHQHIATGSERVQALEALYGEIRTEVSGVVVLLAELEQNAAAQSQRVGKIAAEIARMAQQVEENEALSQQSALASQTLIQQAQRLSQSVRQFSL</sequence>
<keyword evidence="9 11" id="KW-0807">Transducer</keyword>
<evidence type="ECO:0000259" key="14">
    <source>
        <dbReference type="PROSITE" id="PS50111"/>
    </source>
</evidence>
<proteinExistence type="inferred from homology"/>
<dbReference type="InterPro" id="IPR003122">
    <property type="entry name" value="Tar_rcpt_lig-bd"/>
</dbReference>
<evidence type="ECO:0000256" key="6">
    <source>
        <dbReference type="ARBA" id="ARBA00022692"/>
    </source>
</evidence>
<dbReference type="SUPFAM" id="SSF47170">
    <property type="entry name" value="Aspartate receptor, ligand-binding domain"/>
    <property type="match status" value="1"/>
</dbReference>
<feature type="transmembrane region" description="Helical" evidence="13">
    <location>
        <begin position="207"/>
        <end position="227"/>
    </location>
</feature>
<evidence type="ECO:0000256" key="5">
    <source>
        <dbReference type="ARBA" id="ARBA00022519"/>
    </source>
</evidence>
<evidence type="ECO:0000256" key="13">
    <source>
        <dbReference type="SAM" id="Phobius"/>
    </source>
</evidence>
<dbReference type="InterPro" id="IPR004089">
    <property type="entry name" value="MCPsignal_dom"/>
</dbReference>
<dbReference type="PRINTS" id="PR00260">
    <property type="entry name" value="CHEMTRNSDUCR"/>
</dbReference>
<keyword evidence="3" id="KW-0488">Methylation</keyword>
<evidence type="ECO:0000259" key="15">
    <source>
        <dbReference type="PROSITE" id="PS50885"/>
    </source>
</evidence>
<name>A0ABN5HFK3_9GAMM</name>
<dbReference type="InterPro" id="IPR004090">
    <property type="entry name" value="Chemotax_Me-accpt_rcpt"/>
</dbReference>
<feature type="transmembrane region" description="Helical" evidence="13">
    <location>
        <begin position="20"/>
        <end position="43"/>
    </location>
</feature>
<evidence type="ECO:0000256" key="4">
    <source>
        <dbReference type="ARBA" id="ARBA00022500"/>
    </source>
</evidence>
<evidence type="ECO:0000256" key="10">
    <source>
        <dbReference type="ARBA" id="ARBA00029447"/>
    </source>
</evidence>
<dbReference type="InterPro" id="IPR051310">
    <property type="entry name" value="MCP_chemotaxis"/>
</dbReference>
<evidence type="ECO:0000256" key="12">
    <source>
        <dbReference type="SAM" id="Coils"/>
    </source>
</evidence>
<keyword evidence="2" id="KW-1003">Cell membrane</keyword>
<keyword evidence="17" id="KW-1185">Reference proteome</keyword>
<dbReference type="SMART" id="SM00304">
    <property type="entry name" value="HAMP"/>
    <property type="match status" value="1"/>
</dbReference>
<dbReference type="Pfam" id="PF02203">
    <property type="entry name" value="TarH"/>
    <property type="match status" value="1"/>
</dbReference>
<evidence type="ECO:0000313" key="16">
    <source>
        <dbReference type="EMBL" id="AUY25777.1"/>
    </source>
</evidence>
<gene>
    <name evidence="16" type="ORF">C2E16_13220</name>
</gene>
<evidence type="ECO:0000256" key="1">
    <source>
        <dbReference type="ARBA" id="ARBA00004429"/>
    </source>
</evidence>
<evidence type="ECO:0000256" key="11">
    <source>
        <dbReference type="PROSITE-ProRule" id="PRU00284"/>
    </source>
</evidence>
<evidence type="ECO:0000256" key="7">
    <source>
        <dbReference type="ARBA" id="ARBA00022989"/>
    </source>
</evidence>
<dbReference type="PROSITE" id="PS50111">
    <property type="entry name" value="CHEMOTAXIS_TRANSDUC_2"/>
    <property type="match status" value="1"/>
</dbReference>
<evidence type="ECO:0000256" key="3">
    <source>
        <dbReference type="ARBA" id="ARBA00022481"/>
    </source>
</evidence>
<dbReference type="InterPro" id="IPR003660">
    <property type="entry name" value="HAMP_dom"/>
</dbReference>
<keyword evidence="4" id="KW-0145">Chemotaxis</keyword>
<feature type="domain" description="HAMP" evidence="15">
    <location>
        <begin position="228"/>
        <end position="282"/>
    </location>
</feature>
<dbReference type="Proteomes" id="UP000237673">
    <property type="component" value="Chromosome"/>
</dbReference>
<dbReference type="GeneID" id="84633755"/>
<evidence type="ECO:0000256" key="2">
    <source>
        <dbReference type="ARBA" id="ARBA00022475"/>
    </source>
</evidence>
<keyword evidence="7 13" id="KW-1133">Transmembrane helix</keyword>